<gene>
    <name evidence="2" type="ORF">NY014_11830</name>
</gene>
<dbReference type="Proteomes" id="UP001206788">
    <property type="component" value="Unassembled WGS sequence"/>
</dbReference>
<keyword evidence="1" id="KW-0472">Membrane</keyword>
<accession>A0ABT2G7A7</accession>
<dbReference type="RefSeq" id="WP_259414789.1">
    <property type="nucleotide sequence ID" value="NZ_JANWGH010000002.1"/>
</dbReference>
<keyword evidence="3" id="KW-1185">Reference proteome</keyword>
<protein>
    <recommendedName>
        <fullName evidence="4">DUF2157 domain-containing protein</fullName>
    </recommendedName>
</protein>
<keyword evidence="1" id="KW-0812">Transmembrane</keyword>
<keyword evidence="1" id="KW-1133">Transmembrane helix</keyword>
<evidence type="ECO:0000313" key="3">
    <source>
        <dbReference type="Proteomes" id="UP001206788"/>
    </source>
</evidence>
<reference evidence="2 3" key="1">
    <citation type="submission" date="2022-08" db="EMBL/GenBank/DDBJ databases">
        <title>Algoriphagus sp. CAU 1643 isolated from mud.</title>
        <authorList>
            <person name="Kim W."/>
        </authorList>
    </citation>
    <scope>NUCLEOTIDE SEQUENCE [LARGE SCALE GENOMIC DNA]</scope>
    <source>
        <strain evidence="2 3">CAU 1643</strain>
    </source>
</reference>
<comment type="caution">
    <text evidence="2">The sequence shown here is derived from an EMBL/GenBank/DDBJ whole genome shotgun (WGS) entry which is preliminary data.</text>
</comment>
<evidence type="ECO:0008006" key="4">
    <source>
        <dbReference type="Google" id="ProtNLM"/>
    </source>
</evidence>
<proteinExistence type="predicted"/>
<feature type="transmembrane region" description="Helical" evidence="1">
    <location>
        <begin position="160"/>
        <end position="177"/>
    </location>
</feature>
<sequence length="237" mass="27506">MEPIDLEKYKAAWKRDPYFQEQKLSEKEITQFVKSSSKNIRAQFKSALILDIILKSILILAVLFLFISPIGSNPLPLLIFLVILIGGMIIQFRVLKKLPFLDSELKAVESLKASIEFYYQEYLKTLYVSASTSTMVFLIGSYFYLLHKYGQVPAFEWDDYVVFGIGILLSFGISFFSQRKFNQFKINQLEECLNDAGEIEVDESYIQNHRSDRKMHLLIFGIVFILGLALFLYLIFK</sequence>
<feature type="transmembrane region" description="Helical" evidence="1">
    <location>
        <begin position="48"/>
        <end position="71"/>
    </location>
</feature>
<dbReference type="EMBL" id="JANWGH010000002">
    <property type="protein sequence ID" value="MCS5491126.1"/>
    <property type="molecule type" value="Genomic_DNA"/>
</dbReference>
<name>A0ABT2G7A7_9BACT</name>
<feature type="transmembrane region" description="Helical" evidence="1">
    <location>
        <begin position="126"/>
        <end position="145"/>
    </location>
</feature>
<evidence type="ECO:0000313" key="2">
    <source>
        <dbReference type="EMBL" id="MCS5491126.1"/>
    </source>
</evidence>
<feature type="transmembrane region" description="Helical" evidence="1">
    <location>
        <begin position="77"/>
        <end position="95"/>
    </location>
</feature>
<evidence type="ECO:0000256" key="1">
    <source>
        <dbReference type="SAM" id="Phobius"/>
    </source>
</evidence>
<organism evidence="2 3">
    <name type="scientific">Algoriphagus limi</name>
    <dbReference type="NCBI Taxonomy" id="2975273"/>
    <lineage>
        <taxon>Bacteria</taxon>
        <taxon>Pseudomonadati</taxon>
        <taxon>Bacteroidota</taxon>
        <taxon>Cytophagia</taxon>
        <taxon>Cytophagales</taxon>
        <taxon>Cyclobacteriaceae</taxon>
        <taxon>Algoriphagus</taxon>
    </lineage>
</organism>
<feature type="transmembrane region" description="Helical" evidence="1">
    <location>
        <begin position="217"/>
        <end position="236"/>
    </location>
</feature>